<dbReference type="GeneID" id="92080475"/>
<proteinExistence type="predicted"/>
<dbReference type="RefSeq" id="XP_066696904.1">
    <property type="nucleotide sequence ID" value="XM_066847413.1"/>
</dbReference>
<comment type="caution">
    <text evidence="2">The sequence shown here is derived from an EMBL/GenBank/DDBJ whole genome shotgun (WGS) entry which is preliminary data.</text>
</comment>
<evidence type="ECO:0000313" key="3">
    <source>
        <dbReference type="Proteomes" id="UP001391051"/>
    </source>
</evidence>
<feature type="compositionally biased region" description="Gly residues" evidence="1">
    <location>
        <begin position="138"/>
        <end position="148"/>
    </location>
</feature>
<gene>
    <name evidence="2" type="ORF">PG986_011191</name>
</gene>
<feature type="region of interest" description="Disordered" evidence="1">
    <location>
        <begin position="126"/>
        <end position="148"/>
    </location>
</feature>
<keyword evidence="3" id="KW-1185">Reference proteome</keyword>
<protein>
    <submittedName>
        <fullName evidence="2">Uncharacterized protein</fullName>
    </submittedName>
</protein>
<dbReference type="Proteomes" id="UP001391051">
    <property type="component" value="Unassembled WGS sequence"/>
</dbReference>
<name>A0ABR1Q4J8_9PEZI</name>
<evidence type="ECO:0000256" key="1">
    <source>
        <dbReference type="SAM" id="MobiDB-lite"/>
    </source>
</evidence>
<dbReference type="EMBL" id="JAQQWE010000007">
    <property type="protein sequence ID" value="KAK7946870.1"/>
    <property type="molecule type" value="Genomic_DNA"/>
</dbReference>
<organism evidence="2 3">
    <name type="scientific">Apiospora aurea</name>
    <dbReference type="NCBI Taxonomy" id="335848"/>
    <lineage>
        <taxon>Eukaryota</taxon>
        <taxon>Fungi</taxon>
        <taxon>Dikarya</taxon>
        <taxon>Ascomycota</taxon>
        <taxon>Pezizomycotina</taxon>
        <taxon>Sordariomycetes</taxon>
        <taxon>Xylariomycetidae</taxon>
        <taxon>Amphisphaeriales</taxon>
        <taxon>Apiosporaceae</taxon>
        <taxon>Apiospora</taxon>
    </lineage>
</organism>
<sequence length="148" mass="16057">MIADGGDRNARVGEEIDSTCQRRNPALLSFKADSGIPLFGLTLGYATDAKNGGLGRDVDPERAKDKSHPGHSTKELWESAVWYGSDTGLLAEELVWDMDTKILHPLMASNREETEDEDELLWYVEQLAPSPRQAAGSSGPGKGESQGL</sequence>
<accession>A0ABR1Q4J8</accession>
<feature type="region of interest" description="Disordered" evidence="1">
    <location>
        <begin position="48"/>
        <end position="72"/>
    </location>
</feature>
<reference evidence="2 3" key="1">
    <citation type="submission" date="2023-01" db="EMBL/GenBank/DDBJ databases">
        <title>Analysis of 21 Apiospora genomes using comparative genomics revels a genus with tremendous synthesis potential of carbohydrate active enzymes and secondary metabolites.</title>
        <authorList>
            <person name="Sorensen T."/>
        </authorList>
    </citation>
    <scope>NUCLEOTIDE SEQUENCE [LARGE SCALE GENOMIC DNA]</scope>
    <source>
        <strain evidence="2 3">CBS 24483</strain>
    </source>
</reference>
<feature type="compositionally biased region" description="Basic and acidic residues" evidence="1">
    <location>
        <begin position="56"/>
        <end position="72"/>
    </location>
</feature>
<evidence type="ECO:0000313" key="2">
    <source>
        <dbReference type="EMBL" id="KAK7946870.1"/>
    </source>
</evidence>